<gene>
    <name evidence="2" type="ORF">ITJ86_16820</name>
</gene>
<proteinExistence type="predicted"/>
<comment type="caution">
    <text evidence="2">The sequence shown here is derived from an EMBL/GenBank/DDBJ whole genome shotgun (WGS) entry which is preliminary data.</text>
</comment>
<dbReference type="CDD" id="cd00102">
    <property type="entry name" value="IPT"/>
    <property type="match status" value="1"/>
</dbReference>
<dbReference type="InterPro" id="IPR014756">
    <property type="entry name" value="Ig_E-set"/>
</dbReference>
<dbReference type="Gene3D" id="2.60.40.1180">
    <property type="entry name" value="Golgi alpha-mannosidase II"/>
    <property type="match status" value="3"/>
</dbReference>
<dbReference type="Proteomes" id="UP000611215">
    <property type="component" value="Unassembled WGS sequence"/>
</dbReference>
<dbReference type="RefSeq" id="WP_195872818.1">
    <property type="nucleotide sequence ID" value="NZ_JADOET010000026.1"/>
</dbReference>
<dbReference type="Pfam" id="PF01833">
    <property type="entry name" value="TIG"/>
    <property type="match status" value="1"/>
</dbReference>
<dbReference type="PROSITE" id="PS51257">
    <property type="entry name" value="PROKAR_LIPOPROTEIN"/>
    <property type="match status" value="1"/>
</dbReference>
<dbReference type="Gene3D" id="2.60.40.10">
    <property type="entry name" value="Immunoglobulins"/>
    <property type="match status" value="1"/>
</dbReference>
<sequence>MRKILSLLTILGIIFSCTNNDPSEEQDYFPTNIVINSQNGEIGEILTINGNGFLTNANYVVTFTENKIAAITEINSNNLKVEIPENAISGDISLTYNDHTEIIGTIEIINNTIINDLYIFHNSENKIAKVNIDNGNLIYLDTSINYQGETRGAVYHSSNNEYIAFENGNSPKLVRINLDDGSITNVGIPSSFFTNGTSFDDMVIDDNDNLYIYHKSENKIAKINIDNGNLTYLETNINYQGETRGAVYHSINNEYITFVNGSSPKLVRVNLDNGSITNVDIPSSFLTNGTSFDDMVIDDNDNLYIYHKSEYKIAKINIDNGNLTYTNTSVNYQGETRGAAYHPNNNEYIAFENGSSPKLVRVNLENESLISIDIPNSFLTNGTSFDDFIITK</sequence>
<evidence type="ECO:0000313" key="2">
    <source>
        <dbReference type="EMBL" id="MBF8151567.1"/>
    </source>
</evidence>
<dbReference type="EMBL" id="JADOET010000026">
    <property type="protein sequence ID" value="MBF8151567.1"/>
    <property type="molecule type" value="Genomic_DNA"/>
</dbReference>
<dbReference type="SUPFAM" id="SSF81296">
    <property type="entry name" value="E set domains"/>
    <property type="match status" value="1"/>
</dbReference>
<evidence type="ECO:0000259" key="1">
    <source>
        <dbReference type="Pfam" id="PF01833"/>
    </source>
</evidence>
<accession>A0ABS0EM93</accession>
<evidence type="ECO:0000313" key="3">
    <source>
        <dbReference type="Proteomes" id="UP000611215"/>
    </source>
</evidence>
<dbReference type="SUPFAM" id="SSF63829">
    <property type="entry name" value="Calcium-dependent phosphotriesterase"/>
    <property type="match status" value="1"/>
</dbReference>
<dbReference type="InterPro" id="IPR013780">
    <property type="entry name" value="Glyco_hydro_b"/>
</dbReference>
<organism evidence="2 3">
    <name type="scientific">Winogradskyella marina</name>
    <dbReference type="NCBI Taxonomy" id="2785530"/>
    <lineage>
        <taxon>Bacteria</taxon>
        <taxon>Pseudomonadati</taxon>
        <taxon>Bacteroidota</taxon>
        <taxon>Flavobacteriia</taxon>
        <taxon>Flavobacteriales</taxon>
        <taxon>Flavobacteriaceae</taxon>
        <taxon>Winogradskyella</taxon>
    </lineage>
</organism>
<protein>
    <submittedName>
        <fullName evidence="2">IPT/TIG domain-containing protein</fullName>
    </submittedName>
</protein>
<name>A0ABS0EM93_9FLAO</name>
<dbReference type="InterPro" id="IPR002909">
    <property type="entry name" value="IPT_dom"/>
</dbReference>
<reference evidence="2 3" key="1">
    <citation type="submission" date="2020-11" db="EMBL/GenBank/DDBJ databases">
        <title>Winogradskyella marina sp. nov., isolated from marine sediment.</title>
        <authorList>
            <person name="Bo J."/>
            <person name="Wang S."/>
            <person name="Song X."/>
            <person name="Du Z."/>
        </authorList>
    </citation>
    <scope>NUCLEOTIDE SEQUENCE [LARGE SCALE GENOMIC DNA]</scope>
    <source>
        <strain evidence="2 3">F6397</strain>
    </source>
</reference>
<dbReference type="InterPro" id="IPR013783">
    <property type="entry name" value="Ig-like_fold"/>
</dbReference>
<feature type="domain" description="IPT/TIG" evidence="1">
    <location>
        <begin position="36"/>
        <end position="96"/>
    </location>
</feature>
<keyword evidence="3" id="KW-1185">Reference proteome</keyword>